<dbReference type="RefSeq" id="WP_012914408.1">
    <property type="nucleotide sequence ID" value="NZ_CP019058.1"/>
</dbReference>
<reference evidence="3 5" key="3">
    <citation type="submission" date="2017-09" db="EMBL/GenBank/DDBJ databases">
        <title>Bacterial strain isolated from the female urinary microbiota.</title>
        <authorList>
            <person name="Thomas-White K."/>
            <person name="Kumar N."/>
            <person name="Forster S."/>
            <person name="Putonti C."/>
            <person name="Lawley T."/>
            <person name="Wolfe A.J."/>
        </authorList>
    </citation>
    <scope>NUCLEOTIDE SEQUENCE [LARGE SCALE GENOMIC DNA]</scope>
    <source>
        <strain evidence="3 5">UMB0411</strain>
    </source>
</reference>
<evidence type="ECO:0000313" key="5">
    <source>
        <dbReference type="Proteomes" id="UP000235293"/>
    </source>
</evidence>
<feature type="transmembrane region" description="Helical" evidence="1">
    <location>
        <begin position="12"/>
        <end position="34"/>
    </location>
</feature>
<keyword evidence="4" id="KW-1185">Reference proteome</keyword>
<dbReference type="EMBL" id="PNGY01000001">
    <property type="protein sequence ID" value="PMC55528.1"/>
    <property type="molecule type" value="Genomic_DNA"/>
</dbReference>
<reference evidence="4" key="1">
    <citation type="submission" date="2017-01" db="EMBL/GenBank/DDBJ databases">
        <title>Gardnerella vaginalis bacteremia associated with severe acute encephalopathy in a young female patient: Case Report and characterization of the isolate.</title>
        <authorList>
            <person name="Tankovic J."/>
            <person name="Timinskas A."/>
            <person name="Zilnyte M."/>
            <person name="Janulaitiene M."/>
            <person name="Zvirbliene A."/>
            <person name="Pleckaityte M."/>
        </authorList>
    </citation>
    <scope>NUCLEOTIDE SEQUENCE [LARGE SCALE GENOMIC DNA]</scope>
    <source>
        <strain evidence="4">GV37</strain>
    </source>
</reference>
<evidence type="ECO:0000256" key="1">
    <source>
        <dbReference type="SAM" id="Phobius"/>
    </source>
</evidence>
<keyword evidence="1" id="KW-0472">Membrane</keyword>
<dbReference type="Proteomes" id="UP000235293">
    <property type="component" value="Unassembled WGS sequence"/>
</dbReference>
<dbReference type="InterPro" id="IPR003425">
    <property type="entry name" value="CCB3/YggT"/>
</dbReference>
<dbReference type="AlphaFoldDB" id="A0A9X7FG26"/>
<keyword evidence="1" id="KW-0812">Transmembrane</keyword>
<dbReference type="GeneID" id="95681861"/>
<keyword evidence="1" id="KW-1133">Transmembrane helix</keyword>
<accession>A0A9X7FG26</accession>
<feature type="transmembrane region" description="Helical" evidence="1">
    <location>
        <begin position="72"/>
        <end position="91"/>
    </location>
</feature>
<dbReference type="Pfam" id="PF02325">
    <property type="entry name" value="CCB3_YggT"/>
    <property type="match status" value="1"/>
</dbReference>
<name>A0A9X7FG26_9BIFI</name>
<evidence type="ECO:0000313" key="2">
    <source>
        <dbReference type="EMBL" id="APW19120.1"/>
    </source>
</evidence>
<gene>
    <name evidence="2" type="ORF">BVL65_06230</name>
    <name evidence="3" type="ORF">CJ213_05550</name>
</gene>
<reference evidence="2" key="2">
    <citation type="submission" date="2017-01" db="EMBL/GenBank/DDBJ databases">
        <authorList>
            <person name="Timinskas A."/>
        </authorList>
    </citation>
    <scope>NUCLEOTIDE SEQUENCE</scope>
    <source>
        <strain evidence="2">GV37</strain>
    </source>
</reference>
<organism evidence="3 5">
    <name type="scientific">Gardnerella swidsinskii</name>
    <dbReference type="NCBI Taxonomy" id="2792979"/>
    <lineage>
        <taxon>Bacteria</taxon>
        <taxon>Bacillati</taxon>
        <taxon>Actinomycetota</taxon>
        <taxon>Actinomycetes</taxon>
        <taxon>Bifidobacteriales</taxon>
        <taxon>Bifidobacteriaceae</taxon>
        <taxon>Gardnerella</taxon>
    </lineage>
</organism>
<sequence length="92" mass="10992">MIFVALSILRVIIRAYLIIMIIRMVADWLFVLVPRMRPRGAFNFLIRIIYFITEPPLRVLRKFIPPTRCGNISIDVSYMLLYFALYVLQIWL</sequence>
<dbReference type="EMBL" id="CP019058">
    <property type="protein sequence ID" value="APW19120.1"/>
    <property type="molecule type" value="Genomic_DNA"/>
</dbReference>
<reference evidence="2" key="4">
    <citation type="journal article" date="2021" name="Pathogens">
        <title>Discrimination of Gardnerella Species by Combining MALDI-TOF Protein Profile, Chaperonin cpn60 Sequences, and Phenotypic Characteristics.</title>
        <authorList>
            <person name="Bulavaite A."/>
            <person name="Maier T."/>
            <person name="Pleckaityte M."/>
        </authorList>
    </citation>
    <scope>NUCLEOTIDE SEQUENCE</scope>
    <source>
        <strain evidence="2">GV37</strain>
    </source>
</reference>
<evidence type="ECO:0000313" key="4">
    <source>
        <dbReference type="Proteomes" id="UP000186260"/>
    </source>
</evidence>
<dbReference type="Proteomes" id="UP000186260">
    <property type="component" value="Chromosome"/>
</dbReference>
<evidence type="ECO:0000313" key="3">
    <source>
        <dbReference type="EMBL" id="PMC55528.1"/>
    </source>
</evidence>
<dbReference type="GO" id="GO:0016020">
    <property type="term" value="C:membrane"/>
    <property type="evidence" value="ECO:0007669"/>
    <property type="project" value="InterPro"/>
</dbReference>
<protein>
    <submittedName>
        <fullName evidence="2">Hemolysin activation protein</fullName>
    </submittedName>
    <submittedName>
        <fullName evidence="3">YggT family protein</fullName>
    </submittedName>
</protein>
<proteinExistence type="predicted"/>